<feature type="region of interest" description="Disordered" evidence="1">
    <location>
        <begin position="89"/>
        <end position="175"/>
    </location>
</feature>
<proteinExistence type="predicted"/>
<sequence>MKGFVDHGTAARVVFEWGALAQLPAELDRLGAKRALILASPDQRDLADRITSALGERAAGLHANAVMQIEVAAAARDAAAALAPQAACPLTTRSPRPRLTRRRIASRRSRETPRSRRASPRSRLPDTRLATFPMSSNKTGCGLARAQAGVRRCRADPHGDCGGPYRLPRPRPSAA</sequence>
<organism evidence="2 3">
    <name type="scientific">Cupriavidus taiwanensis</name>
    <dbReference type="NCBI Taxonomy" id="164546"/>
    <lineage>
        <taxon>Bacteria</taxon>
        <taxon>Pseudomonadati</taxon>
        <taxon>Pseudomonadota</taxon>
        <taxon>Betaproteobacteria</taxon>
        <taxon>Burkholderiales</taxon>
        <taxon>Burkholderiaceae</taxon>
        <taxon>Cupriavidus</taxon>
    </lineage>
</organism>
<protein>
    <submittedName>
        <fullName evidence="2">Uncharacterized protein</fullName>
    </submittedName>
</protein>
<dbReference type="Proteomes" id="UP000255505">
    <property type="component" value="Chromosome I"/>
</dbReference>
<reference evidence="2 3" key="1">
    <citation type="submission" date="2018-01" db="EMBL/GenBank/DDBJ databases">
        <authorList>
            <person name="Gaut B.S."/>
            <person name="Morton B.R."/>
            <person name="Clegg M.T."/>
            <person name="Duvall M.R."/>
        </authorList>
    </citation>
    <scope>NUCLEOTIDE SEQUENCE [LARGE SCALE GENOMIC DNA]</scope>
    <source>
        <strain evidence="2">Cupriavidus taiwanensis LMG 19425</strain>
    </source>
</reference>
<name>A0A375IBT7_9BURK</name>
<dbReference type="AlphaFoldDB" id="A0A375IBT7"/>
<accession>A0A375IBT7</accession>
<dbReference type="Gene3D" id="3.40.50.1970">
    <property type="match status" value="1"/>
</dbReference>
<dbReference type="SUPFAM" id="SSF56796">
    <property type="entry name" value="Dehydroquinate synthase-like"/>
    <property type="match status" value="1"/>
</dbReference>
<dbReference type="EMBL" id="LT991976">
    <property type="protein sequence ID" value="SPK71548.1"/>
    <property type="molecule type" value="Genomic_DNA"/>
</dbReference>
<evidence type="ECO:0000313" key="3">
    <source>
        <dbReference type="Proteomes" id="UP000255505"/>
    </source>
</evidence>
<gene>
    <name evidence="2" type="ORF">CT19425_30772</name>
</gene>
<evidence type="ECO:0000256" key="1">
    <source>
        <dbReference type="SAM" id="MobiDB-lite"/>
    </source>
</evidence>
<evidence type="ECO:0000313" key="2">
    <source>
        <dbReference type="EMBL" id="SPK71548.1"/>
    </source>
</evidence>
<feature type="compositionally biased region" description="Basic residues" evidence="1">
    <location>
        <begin position="95"/>
        <end position="107"/>
    </location>
</feature>